<reference evidence="1 2" key="1">
    <citation type="journal article" date="2016" name="Nat. Commun.">
        <title>Thousands of microbial genomes shed light on interconnected biogeochemical processes in an aquifer system.</title>
        <authorList>
            <person name="Anantharaman K."/>
            <person name="Brown C.T."/>
            <person name="Hug L.A."/>
            <person name="Sharon I."/>
            <person name="Castelle C.J."/>
            <person name="Probst A.J."/>
            <person name="Thomas B.C."/>
            <person name="Singh A."/>
            <person name="Wilkins M.J."/>
            <person name="Karaoz U."/>
            <person name="Brodie E.L."/>
            <person name="Williams K.H."/>
            <person name="Hubbard S.S."/>
            <person name="Banfield J.F."/>
        </authorList>
    </citation>
    <scope>NUCLEOTIDE SEQUENCE [LARGE SCALE GENOMIC DNA]</scope>
</reference>
<organism evidence="1 2">
    <name type="scientific">Candidatus Woesebacteria bacterium RIFCSPLOWO2_01_FULL_39_10</name>
    <dbReference type="NCBI Taxonomy" id="1802516"/>
    <lineage>
        <taxon>Bacteria</taxon>
        <taxon>Candidatus Woeseibacteriota</taxon>
    </lineage>
</organism>
<sequence>MNSIIKIYTAFSTYKEIIVRESWHPFAWVFSIVTFIRPMSSTAKPYLYVYKKIIPGNRFATVRRINIWLLFQVVKQLCKKVEPKKILWISSPDFVSIHNFIASDFLVFDLKDAFLAAKDRYVYLQEYFLKGWILGYQVHRQPYEGYVFKNKSARQILSILRRKIF</sequence>
<comment type="caution">
    <text evidence="1">The sequence shown here is derived from an EMBL/GenBank/DDBJ whole genome shotgun (WGS) entry which is preliminary data.</text>
</comment>
<gene>
    <name evidence="1" type="ORF">A3A75_02660</name>
</gene>
<name>A0A1F8BAJ1_9BACT</name>
<accession>A0A1F8BAJ1</accession>
<protein>
    <submittedName>
        <fullName evidence="1">Uncharacterized protein</fullName>
    </submittedName>
</protein>
<dbReference type="Proteomes" id="UP000179018">
    <property type="component" value="Unassembled WGS sequence"/>
</dbReference>
<dbReference type="AlphaFoldDB" id="A0A1F8BAJ1"/>
<evidence type="ECO:0000313" key="2">
    <source>
        <dbReference type="Proteomes" id="UP000179018"/>
    </source>
</evidence>
<dbReference type="EMBL" id="MGHC01000001">
    <property type="protein sequence ID" value="OGM61041.1"/>
    <property type="molecule type" value="Genomic_DNA"/>
</dbReference>
<evidence type="ECO:0000313" key="1">
    <source>
        <dbReference type="EMBL" id="OGM61041.1"/>
    </source>
</evidence>
<dbReference type="STRING" id="1802516.A3A75_02660"/>
<proteinExistence type="predicted"/>